<dbReference type="InterPro" id="IPR001457">
    <property type="entry name" value="NADH_UbQ/plastoQ_OxRdtase_su6"/>
</dbReference>
<organism evidence="2 3">
    <name type="scientific">Ferroplasma acidiphilum</name>
    <dbReference type="NCBI Taxonomy" id="74969"/>
    <lineage>
        <taxon>Archaea</taxon>
        <taxon>Methanobacteriati</taxon>
        <taxon>Thermoplasmatota</taxon>
        <taxon>Thermoplasmata</taxon>
        <taxon>Thermoplasmatales</taxon>
        <taxon>Ferroplasmaceae</taxon>
        <taxon>Ferroplasma</taxon>
    </lineage>
</organism>
<evidence type="ECO:0000313" key="3">
    <source>
        <dbReference type="Proteomes" id="UP000192050"/>
    </source>
</evidence>
<proteinExistence type="predicted"/>
<evidence type="ECO:0000256" key="1">
    <source>
        <dbReference type="SAM" id="Phobius"/>
    </source>
</evidence>
<dbReference type="GeneID" id="73909250"/>
<name>A0A1V0N390_9ARCH</name>
<keyword evidence="1" id="KW-1133">Transmembrane helix</keyword>
<dbReference type="KEGG" id="fai:FAD_0625"/>
<dbReference type="Pfam" id="PF00499">
    <property type="entry name" value="Oxidored_q3"/>
    <property type="match status" value="1"/>
</dbReference>
<feature type="transmembrane region" description="Helical" evidence="1">
    <location>
        <begin position="44"/>
        <end position="68"/>
    </location>
</feature>
<keyword evidence="1" id="KW-0812">Transmembrane</keyword>
<feature type="transmembrane region" description="Helical" evidence="1">
    <location>
        <begin position="7"/>
        <end position="24"/>
    </location>
</feature>
<dbReference type="RefSeq" id="WP_009887683.1">
    <property type="nucleotide sequence ID" value="NZ_CP015363.1"/>
</dbReference>
<evidence type="ECO:0000313" key="2">
    <source>
        <dbReference type="EMBL" id="ARD84536.1"/>
    </source>
</evidence>
<dbReference type="EMBL" id="CP015363">
    <property type="protein sequence ID" value="ARD84536.1"/>
    <property type="molecule type" value="Genomic_DNA"/>
</dbReference>
<gene>
    <name evidence="2" type="ORF">FAD_0625</name>
</gene>
<reference evidence="2 3" key="1">
    <citation type="submission" date="2011-10" db="EMBL/GenBank/DDBJ databases">
        <title>Metabolic and evolutionary patterns in the extreme acidophile Ferroplasma acidiphilum.</title>
        <authorList>
            <person name="Golyshina O.V."/>
            <person name="Kozyavkin S.A."/>
            <person name="Tatusov R.L."/>
            <person name="Slesarev A.I."/>
            <person name="Golyshin P.N."/>
        </authorList>
    </citation>
    <scope>NUCLEOTIDE SEQUENCE [LARGE SCALE GENOMIC DNA]</scope>
    <source>
        <strain evidence="3">Y</strain>
    </source>
</reference>
<keyword evidence="1" id="KW-0472">Membrane</keyword>
<sequence>MKNKAQKIAAIVFIIVIGINLLTINKSFAIKPQDITDIGTLLFSTYIVPFELLSVLLVASIIGVMYIVEDDEK</sequence>
<accession>A0A1V0N390</accession>
<dbReference type="OrthoDB" id="124473at2157"/>
<keyword evidence="3" id="KW-1185">Reference proteome</keyword>
<protein>
    <submittedName>
        <fullName evidence="2">NADH dehydrogenase subunit J</fullName>
    </submittedName>
</protein>
<dbReference type="AlphaFoldDB" id="A0A1V0N390"/>
<dbReference type="STRING" id="74969.FAD_0625"/>
<dbReference type="Proteomes" id="UP000192050">
    <property type="component" value="Chromosome"/>
</dbReference>
<dbReference type="Gene3D" id="1.20.120.1200">
    <property type="entry name" value="NADH-ubiquinone/plastoquinone oxidoreductase chain 6, subunit NuoJ"/>
    <property type="match status" value="1"/>
</dbReference>
<dbReference type="InterPro" id="IPR042106">
    <property type="entry name" value="Nuo/plastoQ_OxRdtase_6_NuoJ"/>
</dbReference>
<dbReference type="GO" id="GO:0008137">
    <property type="term" value="F:NADH dehydrogenase (ubiquinone) activity"/>
    <property type="evidence" value="ECO:0007669"/>
    <property type="project" value="InterPro"/>
</dbReference>